<sequence>MNNTQKRITSLDILLLAVVIGVLSTLSYHVVTQLNYHWNWSVIPNYIIRYDQVTETWKAGQLTQGLLVTLRLSVWSIIFALIIGTVMGIFRVSPRPLYRMISSSYVGLIRNIPPLVLIFIFYYFLGDQLMSLTGITELSYSLDDKDFPFLTFLFGPIEQLPAFLSGVLTMSLFEGAYITEIVRAGIESIDVEQWEASKALGFNRRKQLIYIILPQAFSQSLPTLAGQFISTIKDSSIVSVISIQELTFAGQELMSATYRTFEIWSVVIVLYFLLTFPCSIAVRALEKKMNRHKSL</sequence>
<feature type="transmembrane region" description="Helical" evidence="10">
    <location>
        <begin position="263"/>
        <end position="285"/>
    </location>
</feature>
<evidence type="ECO:0000256" key="7">
    <source>
        <dbReference type="ARBA" id="ARBA00022970"/>
    </source>
</evidence>
<evidence type="ECO:0000313" key="12">
    <source>
        <dbReference type="EMBL" id="SDL21629.1"/>
    </source>
</evidence>
<evidence type="ECO:0000256" key="6">
    <source>
        <dbReference type="ARBA" id="ARBA00022692"/>
    </source>
</evidence>
<evidence type="ECO:0000256" key="10">
    <source>
        <dbReference type="RuleBase" id="RU363032"/>
    </source>
</evidence>
<dbReference type="NCBIfam" id="TIGR01726">
    <property type="entry name" value="HEQRo_perm_3TM"/>
    <property type="match status" value="1"/>
</dbReference>
<evidence type="ECO:0000256" key="8">
    <source>
        <dbReference type="ARBA" id="ARBA00022989"/>
    </source>
</evidence>
<comment type="subcellular location">
    <subcellularLocation>
        <location evidence="2">Cell inner membrane</location>
        <topology evidence="2">Multi-pass membrane protein</topology>
    </subcellularLocation>
    <subcellularLocation>
        <location evidence="10">Cell membrane</location>
        <topology evidence="10">Multi-pass membrane protein</topology>
    </subcellularLocation>
</comment>
<protein>
    <submittedName>
        <fullName evidence="12">Amino acid ABC transporter membrane protein 2, PAAT family (TC 3.A.1.3.-)</fullName>
    </submittedName>
</protein>
<dbReference type="GO" id="GO:0043190">
    <property type="term" value="C:ATP-binding cassette (ABC) transporter complex"/>
    <property type="evidence" value="ECO:0007669"/>
    <property type="project" value="InterPro"/>
</dbReference>
<proteinExistence type="inferred from homology"/>
<keyword evidence="9 10" id="KW-0472">Membrane</keyword>
<name>A0A1G9I8S4_9BACT</name>
<keyword evidence="4 10" id="KW-0813">Transport</keyword>
<dbReference type="Proteomes" id="UP000199053">
    <property type="component" value="Unassembled WGS sequence"/>
</dbReference>
<dbReference type="Pfam" id="PF00528">
    <property type="entry name" value="BPD_transp_1"/>
    <property type="match status" value="1"/>
</dbReference>
<dbReference type="STRING" id="246191.SAMN05660337_2488"/>
<feature type="transmembrane region" description="Helical" evidence="10">
    <location>
        <begin position="12"/>
        <end position="31"/>
    </location>
</feature>
<dbReference type="InterPro" id="IPR043429">
    <property type="entry name" value="ArtM/GltK/GlnP/TcyL/YhdX-like"/>
</dbReference>
<gene>
    <name evidence="12" type="ORF">SAMN05660337_2488</name>
</gene>
<organism evidence="12 13">
    <name type="scientific">Maridesulfovibrio ferrireducens</name>
    <dbReference type="NCBI Taxonomy" id="246191"/>
    <lineage>
        <taxon>Bacteria</taxon>
        <taxon>Pseudomonadati</taxon>
        <taxon>Thermodesulfobacteriota</taxon>
        <taxon>Desulfovibrionia</taxon>
        <taxon>Desulfovibrionales</taxon>
        <taxon>Desulfovibrionaceae</taxon>
        <taxon>Maridesulfovibrio</taxon>
    </lineage>
</organism>
<dbReference type="InterPro" id="IPR035906">
    <property type="entry name" value="MetI-like_sf"/>
</dbReference>
<evidence type="ECO:0000313" key="13">
    <source>
        <dbReference type="Proteomes" id="UP000199053"/>
    </source>
</evidence>
<evidence type="ECO:0000256" key="4">
    <source>
        <dbReference type="ARBA" id="ARBA00022448"/>
    </source>
</evidence>
<dbReference type="InterPro" id="IPR010065">
    <property type="entry name" value="AA_ABC_transptr_permease_3TM"/>
</dbReference>
<dbReference type="Gene3D" id="1.10.3720.10">
    <property type="entry name" value="MetI-like"/>
    <property type="match status" value="1"/>
</dbReference>
<keyword evidence="8 10" id="KW-1133">Transmembrane helix</keyword>
<keyword evidence="7" id="KW-0029">Amino-acid transport</keyword>
<reference evidence="13" key="1">
    <citation type="submission" date="2016-10" db="EMBL/GenBank/DDBJ databases">
        <authorList>
            <person name="Varghese N."/>
            <person name="Submissions S."/>
        </authorList>
    </citation>
    <scope>NUCLEOTIDE SEQUENCE [LARGE SCALE GENOMIC DNA]</scope>
    <source>
        <strain evidence="13">DSM 16995</strain>
    </source>
</reference>
<keyword evidence="13" id="KW-1185">Reference proteome</keyword>
<feature type="transmembrane region" description="Helical" evidence="10">
    <location>
        <begin position="72"/>
        <end position="93"/>
    </location>
</feature>
<dbReference type="GO" id="GO:0006865">
    <property type="term" value="P:amino acid transport"/>
    <property type="evidence" value="ECO:0007669"/>
    <property type="project" value="UniProtKB-KW"/>
</dbReference>
<keyword evidence="5" id="KW-1003">Cell membrane</keyword>
<accession>A0A1G9I8S4</accession>
<dbReference type="CDD" id="cd06261">
    <property type="entry name" value="TM_PBP2"/>
    <property type="match status" value="1"/>
</dbReference>
<dbReference type="GO" id="GO:0022857">
    <property type="term" value="F:transmembrane transporter activity"/>
    <property type="evidence" value="ECO:0007669"/>
    <property type="project" value="InterPro"/>
</dbReference>
<evidence type="ECO:0000256" key="5">
    <source>
        <dbReference type="ARBA" id="ARBA00022475"/>
    </source>
</evidence>
<evidence type="ECO:0000256" key="3">
    <source>
        <dbReference type="ARBA" id="ARBA00010072"/>
    </source>
</evidence>
<feature type="domain" description="ABC transmembrane type-1" evidence="11">
    <location>
        <begin position="66"/>
        <end position="282"/>
    </location>
</feature>
<dbReference type="EMBL" id="FNGA01000003">
    <property type="protein sequence ID" value="SDL21629.1"/>
    <property type="molecule type" value="Genomic_DNA"/>
</dbReference>
<evidence type="ECO:0000256" key="1">
    <source>
        <dbReference type="ARBA" id="ARBA00003159"/>
    </source>
</evidence>
<dbReference type="AlphaFoldDB" id="A0A1G9I8S4"/>
<dbReference type="PANTHER" id="PTHR30614:SF20">
    <property type="entry name" value="GLUTAMINE TRANSPORT SYSTEM PERMEASE PROTEIN GLNP"/>
    <property type="match status" value="1"/>
</dbReference>
<evidence type="ECO:0000256" key="2">
    <source>
        <dbReference type="ARBA" id="ARBA00004429"/>
    </source>
</evidence>
<feature type="transmembrane region" description="Helical" evidence="10">
    <location>
        <begin position="105"/>
        <end position="125"/>
    </location>
</feature>
<dbReference type="PROSITE" id="PS50928">
    <property type="entry name" value="ABC_TM1"/>
    <property type="match status" value="1"/>
</dbReference>
<evidence type="ECO:0000259" key="11">
    <source>
        <dbReference type="PROSITE" id="PS50928"/>
    </source>
</evidence>
<comment type="function">
    <text evidence="1">Part of the binding-protein-dependent transport system for glutamine; probably responsible for the translocation of the substrate across the membrane.</text>
</comment>
<evidence type="ECO:0000256" key="9">
    <source>
        <dbReference type="ARBA" id="ARBA00023136"/>
    </source>
</evidence>
<dbReference type="InterPro" id="IPR000515">
    <property type="entry name" value="MetI-like"/>
</dbReference>
<comment type="similarity">
    <text evidence="3">Belongs to the binding-protein-dependent transport system permease family. HisMQ subfamily.</text>
</comment>
<keyword evidence="6 10" id="KW-0812">Transmembrane</keyword>
<dbReference type="PANTHER" id="PTHR30614">
    <property type="entry name" value="MEMBRANE COMPONENT OF AMINO ACID ABC TRANSPORTER"/>
    <property type="match status" value="1"/>
</dbReference>
<dbReference type="RefSeq" id="WP_092161553.1">
    <property type="nucleotide sequence ID" value="NZ_FNGA01000003.1"/>
</dbReference>
<dbReference type="SUPFAM" id="SSF161098">
    <property type="entry name" value="MetI-like"/>
    <property type="match status" value="1"/>
</dbReference>
<dbReference type="OrthoDB" id="5470298at2"/>